<feature type="compositionally biased region" description="Basic and acidic residues" evidence="5">
    <location>
        <begin position="295"/>
        <end position="308"/>
    </location>
</feature>
<feature type="region of interest" description="Disordered" evidence="5">
    <location>
        <begin position="295"/>
        <end position="338"/>
    </location>
</feature>
<evidence type="ECO:0000313" key="7">
    <source>
        <dbReference type="EMBL" id="SFF91894.1"/>
    </source>
</evidence>
<keyword evidence="4" id="KW-0804">Transcription</keyword>
<evidence type="ECO:0000259" key="6">
    <source>
        <dbReference type="PROSITE" id="PS50931"/>
    </source>
</evidence>
<proteinExistence type="inferred from homology"/>
<name>A0A1I2MK62_9ACTN</name>
<feature type="domain" description="HTH lysR-type" evidence="6">
    <location>
        <begin position="1"/>
        <end position="59"/>
    </location>
</feature>
<gene>
    <name evidence="7" type="ORF">SAMN02787118_113224</name>
</gene>
<dbReference type="SUPFAM" id="SSF46785">
    <property type="entry name" value="Winged helix' DNA-binding domain"/>
    <property type="match status" value="1"/>
</dbReference>
<dbReference type="FunFam" id="1.10.10.10:FF:000001">
    <property type="entry name" value="LysR family transcriptional regulator"/>
    <property type="match status" value="1"/>
</dbReference>
<evidence type="ECO:0000256" key="3">
    <source>
        <dbReference type="ARBA" id="ARBA00023125"/>
    </source>
</evidence>
<comment type="similarity">
    <text evidence="1">Belongs to the LysR transcriptional regulatory family.</text>
</comment>
<reference evidence="7 8" key="1">
    <citation type="submission" date="2016-10" db="EMBL/GenBank/DDBJ databases">
        <authorList>
            <person name="de Groot N.N."/>
        </authorList>
    </citation>
    <scope>NUCLEOTIDE SEQUENCE [LARGE SCALE GENOMIC DNA]</scope>
    <source>
        <strain evidence="7 8">OK461</strain>
    </source>
</reference>
<dbReference type="CDD" id="cd08414">
    <property type="entry name" value="PBP2_LTTR_aromatics_like"/>
    <property type="match status" value="1"/>
</dbReference>
<dbReference type="InterPro" id="IPR036390">
    <property type="entry name" value="WH_DNA-bd_sf"/>
</dbReference>
<accession>A0A1I2MK62</accession>
<dbReference type="PANTHER" id="PTHR30346:SF0">
    <property type="entry name" value="HCA OPERON TRANSCRIPTIONAL ACTIVATOR HCAR"/>
    <property type="match status" value="1"/>
</dbReference>
<dbReference type="GO" id="GO:0032993">
    <property type="term" value="C:protein-DNA complex"/>
    <property type="evidence" value="ECO:0007669"/>
    <property type="project" value="TreeGrafter"/>
</dbReference>
<evidence type="ECO:0000256" key="5">
    <source>
        <dbReference type="SAM" id="MobiDB-lite"/>
    </source>
</evidence>
<dbReference type="Gene3D" id="3.40.190.10">
    <property type="entry name" value="Periplasmic binding protein-like II"/>
    <property type="match status" value="2"/>
</dbReference>
<evidence type="ECO:0000256" key="1">
    <source>
        <dbReference type="ARBA" id="ARBA00009437"/>
    </source>
</evidence>
<evidence type="ECO:0000256" key="2">
    <source>
        <dbReference type="ARBA" id="ARBA00023015"/>
    </source>
</evidence>
<protein>
    <submittedName>
        <fullName evidence="7">DNA-binding transcriptional regulator, LysR family</fullName>
    </submittedName>
</protein>
<dbReference type="InterPro" id="IPR005119">
    <property type="entry name" value="LysR_subst-bd"/>
</dbReference>
<dbReference type="GO" id="GO:0003700">
    <property type="term" value="F:DNA-binding transcription factor activity"/>
    <property type="evidence" value="ECO:0007669"/>
    <property type="project" value="InterPro"/>
</dbReference>
<evidence type="ECO:0000256" key="4">
    <source>
        <dbReference type="ARBA" id="ARBA00023163"/>
    </source>
</evidence>
<evidence type="ECO:0000313" key="8">
    <source>
        <dbReference type="Proteomes" id="UP000181942"/>
    </source>
</evidence>
<dbReference type="GO" id="GO:0003677">
    <property type="term" value="F:DNA binding"/>
    <property type="evidence" value="ECO:0007669"/>
    <property type="project" value="UniProtKB-KW"/>
</dbReference>
<dbReference type="Pfam" id="PF00126">
    <property type="entry name" value="HTH_1"/>
    <property type="match status" value="1"/>
</dbReference>
<dbReference type="AlphaFoldDB" id="A0A1I2MK62"/>
<sequence>MDLLRHLRLFVTVAEELHFSRAADRLGMAQPPLSQAVRRLEKELGAELFDRAHRRIRLTAAGAVLLDEARELLAREERLRVLARRAGDGALGTLRAGVPPDTTAAVLSALLAACAERSPGLSVDLQEVTTEEQVRLLASGGLDVGLVHQPVDATELRLGPEVPVDLGVVVPRISPLAGLPEVALGELAGHDLVLFPRAHAPGWYDRILDVCRGAGFVPGRLRHASNSEFLLALVTAGHGIAFDQGPVARKEPRVAWRPLAGRPLTQRLSGAWPAGRAVHPAARSFAELAADVLTRDRTATPSRDDRARPAAPGSADGARPMDGPTRPWSVVYGEGFGQ</sequence>
<dbReference type="InterPro" id="IPR000847">
    <property type="entry name" value="LysR_HTH_N"/>
</dbReference>
<dbReference type="PANTHER" id="PTHR30346">
    <property type="entry name" value="TRANSCRIPTIONAL DUAL REGULATOR HCAR-RELATED"/>
    <property type="match status" value="1"/>
</dbReference>
<dbReference type="PROSITE" id="PS50931">
    <property type="entry name" value="HTH_LYSR"/>
    <property type="match status" value="1"/>
</dbReference>
<dbReference type="InterPro" id="IPR036388">
    <property type="entry name" value="WH-like_DNA-bd_sf"/>
</dbReference>
<dbReference type="PRINTS" id="PR00039">
    <property type="entry name" value="HTHLYSR"/>
</dbReference>
<dbReference type="Proteomes" id="UP000181942">
    <property type="component" value="Unassembled WGS sequence"/>
</dbReference>
<keyword evidence="2" id="KW-0805">Transcription regulation</keyword>
<dbReference type="Gene3D" id="1.10.10.10">
    <property type="entry name" value="Winged helix-like DNA-binding domain superfamily/Winged helix DNA-binding domain"/>
    <property type="match status" value="1"/>
</dbReference>
<dbReference type="EMBL" id="FONR01000013">
    <property type="protein sequence ID" value="SFF91894.1"/>
    <property type="molecule type" value="Genomic_DNA"/>
</dbReference>
<dbReference type="Pfam" id="PF03466">
    <property type="entry name" value="LysR_substrate"/>
    <property type="match status" value="1"/>
</dbReference>
<dbReference type="SUPFAM" id="SSF53850">
    <property type="entry name" value="Periplasmic binding protein-like II"/>
    <property type="match status" value="1"/>
</dbReference>
<keyword evidence="3 7" id="KW-0238">DNA-binding</keyword>
<organism evidence="7 8">
    <name type="scientific">Streptomyces mirabilis</name>
    <dbReference type="NCBI Taxonomy" id="68239"/>
    <lineage>
        <taxon>Bacteria</taxon>
        <taxon>Bacillati</taxon>
        <taxon>Actinomycetota</taxon>
        <taxon>Actinomycetes</taxon>
        <taxon>Kitasatosporales</taxon>
        <taxon>Streptomycetaceae</taxon>
        <taxon>Streptomyces</taxon>
    </lineage>
</organism>